<gene>
    <name evidence="1" type="ORF">ASPGLDRAFT_50104</name>
</gene>
<proteinExistence type="predicted"/>
<dbReference type="EMBL" id="KV878905">
    <property type="protein sequence ID" value="OJJ81582.1"/>
    <property type="molecule type" value="Genomic_DNA"/>
</dbReference>
<dbReference type="Proteomes" id="UP000184300">
    <property type="component" value="Unassembled WGS sequence"/>
</dbReference>
<dbReference type="AlphaFoldDB" id="A0A1L9VCL6"/>
<dbReference type="GeneID" id="34463505"/>
<name>A0A1L9VCL6_ASPGL</name>
<organism evidence="1 2">
    <name type="scientific">Aspergillus glaucus CBS 516.65</name>
    <dbReference type="NCBI Taxonomy" id="1160497"/>
    <lineage>
        <taxon>Eukaryota</taxon>
        <taxon>Fungi</taxon>
        <taxon>Dikarya</taxon>
        <taxon>Ascomycota</taxon>
        <taxon>Pezizomycotina</taxon>
        <taxon>Eurotiomycetes</taxon>
        <taxon>Eurotiomycetidae</taxon>
        <taxon>Eurotiales</taxon>
        <taxon>Aspergillaceae</taxon>
        <taxon>Aspergillus</taxon>
        <taxon>Aspergillus subgen. Aspergillus</taxon>
    </lineage>
</organism>
<sequence>MPNWSFDFTESILNVNDRRLKVEELLSEYANSDLNERYAVVNDLDVDTNRPGFIRFRYDLYLEGPSARERSFLD</sequence>
<accession>A0A1L9VCL6</accession>
<protein>
    <submittedName>
        <fullName evidence="1">Uncharacterized protein</fullName>
    </submittedName>
</protein>
<keyword evidence="2" id="KW-1185">Reference proteome</keyword>
<evidence type="ECO:0000313" key="2">
    <source>
        <dbReference type="Proteomes" id="UP000184300"/>
    </source>
</evidence>
<evidence type="ECO:0000313" key="1">
    <source>
        <dbReference type="EMBL" id="OJJ81582.1"/>
    </source>
</evidence>
<dbReference type="VEuPathDB" id="FungiDB:ASPGLDRAFT_50104"/>
<reference evidence="2" key="1">
    <citation type="journal article" date="2017" name="Genome Biol.">
        <title>Comparative genomics reveals high biological diversity and specific adaptations in the industrially and medically important fungal genus Aspergillus.</title>
        <authorList>
            <person name="de Vries R.P."/>
            <person name="Riley R."/>
            <person name="Wiebenga A."/>
            <person name="Aguilar-Osorio G."/>
            <person name="Amillis S."/>
            <person name="Uchima C.A."/>
            <person name="Anderluh G."/>
            <person name="Asadollahi M."/>
            <person name="Askin M."/>
            <person name="Barry K."/>
            <person name="Battaglia E."/>
            <person name="Bayram O."/>
            <person name="Benocci T."/>
            <person name="Braus-Stromeyer S.A."/>
            <person name="Caldana C."/>
            <person name="Canovas D."/>
            <person name="Cerqueira G.C."/>
            <person name="Chen F."/>
            <person name="Chen W."/>
            <person name="Choi C."/>
            <person name="Clum A."/>
            <person name="Dos Santos R.A."/>
            <person name="Damasio A.R."/>
            <person name="Diallinas G."/>
            <person name="Emri T."/>
            <person name="Fekete E."/>
            <person name="Flipphi M."/>
            <person name="Freyberg S."/>
            <person name="Gallo A."/>
            <person name="Gournas C."/>
            <person name="Habgood R."/>
            <person name="Hainaut M."/>
            <person name="Harispe M.L."/>
            <person name="Henrissat B."/>
            <person name="Hilden K.S."/>
            <person name="Hope R."/>
            <person name="Hossain A."/>
            <person name="Karabika E."/>
            <person name="Karaffa L."/>
            <person name="Karanyi Z."/>
            <person name="Krasevec N."/>
            <person name="Kuo A."/>
            <person name="Kusch H."/>
            <person name="LaButti K."/>
            <person name="Lagendijk E.L."/>
            <person name="Lapidus A."/>
            <person name="Levasseur A."/>
            <person name="Lindquist E."/>
            <person name="Lipzen A."/>
            <person name="Logrieco A.F."/>
            <person name="MacCabe A."/>
            <person name="Maekelae M.R."/>
            <person name="Malavazi I."/>
            <person name="Melin P."/>
            <person name="Meyer V."/>
            <person name="Mielnichuk N."/>
            <person name="Miskei M."/>
            <person name="Molnar A.P."/>
            <person name="Mule G."/>
            <person name="Ngan C.Y."/>
            <person name="Orejas M."/>
            <person name="Orosz E."/>
            <person name="Ouedraogo J.P."/>
            <person name="Overkamp K.M."/>
            <person name="Park H.-S."/>
            <person name="Perrone G."/>
            <person name="Piumi F."/>
            <person name="Punt P.J."/>
            <person name="Ram A.F."/>
            <person name="Ramon A."/>
            <person name="Rauscher S."/>
            <person name="Record E."/>
            <person name="Riano-Pachon D.M."/>
            <person name="Robert V."/>
            <person name="Roehrig J."/>
            <person name="Ruller R."/>
            <person name="Salamov A."/>
            <person name="Salih N.S."/>
            <person name="Samson R.A."/>
            <person name="Sandor E."/>
            <person name="Sanguinetti M."/>
            <person name="Schuetze T."/>
            <person name="Sepcic K."/>
            <person name="Shelest E."/>
            <person name="Sherlock G."/>
            <person name="Sophianopoulou V."/>
            <person name="Squina F.M."/>
            <person name="Sun H."/>
            <person name="Susca A."/>
            <person name="Todd R.B."/>
            <person name="Tsang A."/>
            <person name="Unkles S.E."/>
            <person name="van de Wiele N."/>
            <person name="van Rossen-Uffink D."/>
            <person name="Oliveira J.V."/>
            <person name="Vesth T.C."/>
            <person name="Visser J."/>
            <person name="Yu J.-H."/>
            <person name="Zhou M."/>
            <person name="Andersen M.R."/>
            <person name="Archer D.B."/>
            <person name="Baker S.E."/>
            <person name="Benoit I."/>
            <person name="Brakhage A.A."/>
            <person name="Braus G.H."/>
            <person name="Fischer R."/>
            <person name="Frisvad J.C."/>
            <person name="Goldman G.H."/>
            <person name="Houbraken J."/>
            <person name="Oakley B."/>
            <person name="Pocsi I."/>
            <person name="Scazzocchio C."/>
            <person name="Seiboth B."/>
            <person name="vanKuyk P.A."/>
            <person name="Wortman J."/>
            <person name="Dyer P.S."/>
            <person name="Grigoriev I.V."/>
        </authorList>
    </citation>
    <scope>NUCLEOTIDE SEQUENCE [LARGE SCALE GENOMIC DNA]</scope>
    <source>
        <strain evidence="2">CBS 516.65</strain>
    </source>
</reference>
<dbReference type="RefSeq" id="XP_022398280.1">
    <property type="nucleotide sequence ID" value="XM_022547244.1"/>
</dbReference>